<dbReference type="AlphaFoldDB" id="A0A835F948"/>
<keyword evidence="2" id="KW-1185">Reference proteome</keyword>
<dbReference type="PANTHER" id="PTHR35546">
    <property type="entry name" value="F-BOX PROTEIN INTERACTION DOMAIN PROTEIN-RELATED"/>
    <property type="match status" value="1"/>
</dbReference>
<evidence type="ECO:0008006" key="3">
    <source>
        <dbReference type="Google" id="ProtNLM"/>
    </source>
</evidence>
<evidence type="ECO:0000313" key="1">
    <source>
        <dbReference type="EMBL" id="KAF8732065.1"/>
    </source>
</evidence>
<proteinExistence type="predicted"/>
<accession>A0A835F948</accession>
<organism evidence="1 2">
    <name type="scientific">Digitaria exilis</name>
    <dbReference type="NCBI Taxonomy" id="1010633"/>
    <lineage>
        <taxon>Eukaryota</taxon>
        <taxon>Viridiplantae</taxon>
        <taxon>Streptophyta</taxon>
        <taxon>Embryophyta</taxon>
        <taxon>Tracheophyta</taxon>
        <taxon>Spermatophyta</taxon>
        <taxon>Magnoliopsida</taxon>
        <taxon>Liliopsida</taxon>
        <taxon>Poales</taxon>
        <taxon>Poaceae</taxon>
        <taxon>PACMAD clade</taxon>
        <taxon>Panicoideae</taxon>
        <taxon>Panicodae</taxon>
        <taxon>Paniceae</taxon>
        <taxon>Anthephorinae</taxon>
        <taxon>Digitaria</taxon>
    </lineage>
</organism>
<dbReference type="Proteomes" id="UP000636709">
    <property type="component" value="Unassembled WGS sequence"/>
</dbReference>
<gene>
    <name evidence="1" type="ORF">HU200_016021</name>
</gene>
<dbReference type="OrthoDB" id="685056at2759"/>
<reference evidence="1" key="1">
    <citation type="submission" date="2020-07" db="EMBL/GenBank/DDBJ databases">
        <title>Genome sequence and genetic diversity analysis of an under-domesticated orphan crop, white fonio (Digitaria exilis).</title>
        <authorList>
            <person name="Bennetzen J.L."/>
            <person name="Chen S."/>
            <person name="Ma X."/>
            <person name="Wang X."/>
            <person name="Yssel A.E.J."/>
            <person name="Chaluvadi S.R."/>
            <person name="Johnson M."/>
            <person name="Gangashetty P."/>
            <person name="Hamidou F."/>
            <person name="Sanogo M.D."/>
            <person name="Zwaenepoel A."/>
            <person name="Wallace J."/>
            <person name="Van De Peer Y."/>
            <person name="Van Deynze A."/>
        </authorList>
    </citation>
    <scope>NUCLEOTIDE SEQUENCE</scope>
    <source>
        <tissue evidence="1">Leaves</tissue>
    </source>
</reference>
<evidence type="ECO:0000313" key="2">
    <source>
        <dbReference type="Proteomes" id="UP000636709"/>
    </source>
</evidence>
<dbReference type="InterPro" id="IPR055290">
    <property type="entry name" value="At3g26010-like"/>
</dbReference>
<sequence length="214" mass="24443">MRLSEVQTYSSESRVWSKRATEWGAHGRINSRLGSAFVDGMLHFMVNNNSAFDFAFGKDDQIVAVDFAFGKDDPIVAVDREGKRCRNIRWAEERGYTSFVGQSQGRLHCISGLINSTVEVSELSVWALEEYDREEWVLKHSVSFAHLSGNLSGEGVFNFYTVAIHPDCNMLFFVQRESRKLIVVSYNMDSKELCVLCSIGWDDKYVTQYVPYFS</sequence>
<dbReference type="PANTHER" id="PTHR35546:SF105">
    <property type="entry name" value="OS05G0139200 PROTEIN"/>
    <property type="match status" value="1"/>
</dbReference>
<protein>
    <recommendedName>
        <fullName evidence="3">F-box associated domain-containing protein</fullName>
    </recommendedName>
</protein>
<comment type="caution">
    <text evidence="1">The sequence shown here is derived from an EMBL/GenBank/DDBJ whole genome shotgun (WGS) entry which is preliminary data.</text>
</comment>
<dbReference type="EMBL" id="JACEFO010001605">
    <property type="protein sequence ID" value="KAF8732065.1"/>
    <property type="molecule type" value="Genomic_DNA"/>
</dbReference>
<name>A0A835F948_9POAL</name>